<comment type="caution">
    <text evidence="2">The sequence shown here is derived from an EMBL/GenBank/DDBJ whole genome shotgun (WGS) entry which is preliminary data.</text>
</comment>
<name>A0AAD7ZIP8_DIPPU</name>
<dbReference type="GO" id="GO:0042421">
    <property type="term" value="P:norepinephrine biosynthetic process"/>
    <property type="evidence" value="ECO:0007669"/>
    <property type="project" value="TreeGrafter"/>
</dbReference>
<organism evidence="2 3">
    <name type="scientific">Diploptera punctata</name>
    <name type="common">Pacific beetle cockroach</name>
    <dbReference type="NCBI Taxonomy" id="6984"/>
    <lineage>
        <taxon>Eukaryota</taxon>
        <taxon>Metazoa</taxon>
        <taxon>Ecdysozoa</taxon>
        <taxon>Arthropoda</taxon>
        <taxon>Hexapoda</taxon>
        <taxon>Insecta</taxon>
        <taxon>Pterygota</taxon>
        <taxon>Neoptera</taxon>
        <taxon>Polyneoptera</taxon>
        <taxon>Dictyoptera</taxon>
        <taxon>Blattodea</taxon>
        <taxon>Blaberoidea</taxon>
        <taxon>Blaberidae</taxon>
        <taxon>Diplopterinae</taxon>
        <taxon>Diploptera</taxon>
    </lineage>
</organism>
<dbReference type="InterPro" id="IPR000323">
    <property type="entry name" value="Cu2_ascorb_mOase_N"/>
</dbReference>
<sequence length="99" mass="11237">GTISVMEDNLYWCKIFRLPSMKRKHHVVRYEGLVSPNLRKYVSYMLVYECQGSAGAEFETHVRGKGHVCYQPSMLPILSNYCNNIVIRGPPAPSSCCLP</sequence>
<dbReference type="Pfam" id="PF01082">
    <property type="entry name" value="Cu2_monooxygen"/>
    <property type="match status" value="1"/>
</dbReference>
<evidence type="ECO:0000313" key="3">
    <source>
        <dbReference type="Proteomes" id="UP001233999"/>
    </source>
</evidence>
<evidence type="ECO:0000313" key="2">
    <source>
        <dbReference type="EMBL" id="KAJ9581420.1"/>
    </source>
</evidence>
<accession>A0AAD7ZIP8</accession>
<dbReference type="InterPro" id="IPR036939">
    <property type="entry name" value="Cu2_ascorb_mOase_N_sf"/>
</dbReference>
<keyword evidence="3" id="KW-1185">Reference proteome</keyword>
<dbReference type="GO" id="GO:0004500">
    <property type="term" value="F:dopamine beta-monooxygenase activity"/>
    <property type="evidence" value="ECO:0007669"/>
    <property type="project" value="InterPro"/>
</dbReference>
<dbReference type="SUPFAM" id="SSF49742">
    <property type="entry name" value="PHM/PNGase F"/>
    <property type="match status" value="1"/>
</dbReference>
<gene>
    <name evidence="2" type="ORF">L9F63_023401</name>
</gene>
<feature type="non-terminal residue" evidence="2">
    <location>
        <position position="99"/>
    </location>
</feature>
<dbReference type="GO" id="GO:0042420">
    <property type="term" value="P:dopamine catabolic process"/>
    <property type="evidence" value="ECO:0007669"/>
    <property type="project" value="TreeGrafter"/>
</dbReference>
<dbReference type="Proteomes" id="UP001233999">
    <property type="component" value="Unassembled WGS sequence"/>
</dbReference>
<protein>
    <recommendedName>
        <fullName evidence="1">Copper type II ascorbate-dependent monooxygenase N-terminal domain-containing protein</fullName>
    </recommendedName>
</protein>
<dbReference type="GO" id="GO:0006589">
    <property type="term" value="P:octopamine biosynthetic process"/>
    <property type="evidence" value="ECO:0007669"/>
    <property type="project" value="TreeGrafter"/>
</dbReference>
<dbReference type="Gene3D" id="2.60.120.310">
    <property type="entry name" value="Copper type II, ascorbate-dependent monooxygenase, N-terminal domain"/>
    <property type="match status" value="1"/>
</dbReference>
<evidence type="ECO:0000259" key="1">
    <source>
        <dbReference type="Pfam" id="PF01082"/>
    </source>
</evidence>
<dbReference type="AlphaFoldDB" id="A0AAD7ZIP8"/>
<dbReference type="GO" id="GO:0005615">
    <property type="term" value="C:extracellular space"/>
    <property type="evidence" value="ECO:0007669"/>
    <property type="project" value="TreeGrafter"/>
</dbReference>
<dbReference type="EMBL" id="JASPKZ010007922">
    <property type="protein sequence ID" value="KAJ9581420.1"/>
    <property type="molecule type" value="Genomic_DNA"/>
</dbReference>
<dbReference type="PANTHER" id="PTHR10157:SF23">
    <property type="entry name" value="MOXD1 HOMOLOG 1"/>
    <property type="match status" value="1"/>
</dbReference>
<reference evidence="2" key="1">
    <citation type="journal article" date="2023" name="IScience">
        <title>Live-bearing cockroach genome reveals convergent evolutionary mechanisms linked to viviparity in insects and beyond.</title>
        <authorList>
            <person name="Fouks B."/>
            <person name="Harrison M.C."/>
            <person name="Mikhailova A.A."/>
            <person name="Marchal E."/>
            <person name="English S."/>
            <person name="Carruthers M."/>
            <person name="Jennings E.C."/>
            <person name="Chiamaka E.L."/>
            <person name="Frigard R.A."/>
            <person name="Pippel M."/>
            <person name="Attardo G.M."/>
            <person name="Benoit J.B."/>
            <person name="Bornberg-Bauer E."/>
            <person name="Tobe S.S."/>
        </authorList>
    </citation>
    <scope>NUCLEOTIDE SEQUENCE</scope>
    <source>
        <strain evidence="2">Stay&amp;Tobe</strain>
    </source>
</reference>
<dbReference type="PANTHER" id="PTHR10157">
    <property type="entry name" value="DOPAMINE BETA HYDROXYLASE RELATED"/>
    <property type="match status" value="1"/>
</dbReference>
<reference evidence="2" key="2">
    <citation type="submission" date="2023-05" db="EMBL/GenBank/DDBJ databases">
        <authorList>
            <person name="Fouks B."/>
        </authorList>
    </citation>
    <scope>NUCLEOTIDE SEQUENCE</scope>
    <source>
        <strain evidence="2">Stay&amp;Tobe</strain>
        <tissue evidence="2">Testes</tissue>
    </source>
</reference>
<dbReference type="InterPro" id="IPR008977">
    <property type="entry name" value="PHM/PNGase_F_dom_sf"/>
</dbReference>
<feature type="domain" description="Copper type II ascorbate-dependent monooxygenase N-terminal" evidence="1">
    <location>
        <begin position="7"/>
        <end position="87"/>
    </location>
</feature>
<dbReference type="GO" id="GO:0005507">
    <property type="term" value="F:copper ion binding"/>
    <property type="evidence" value="ECO:0007669"/>
    <property type="project" value="InterPro"/>
</dbReference>
<proteinExistence type="predicted"/>
<feature type="non-terminal residue" evidence="2">
    <location>
        <position position="1"/>
    </location>
</feature>
<dbReference type="InterPro" id="IPR000945">
    <property type="entry name" value="DBH-like"/>
</dbReference>
<dbReference type="GO" id="GO:0030667">
    <property type="term" value="C:secretory granule membrane"/>
    <property type="evidence" value="ECO:0007669"/>
    <property type="project" value="TreeGrafter"/>
</dbReference>